<comment type="caution">
    <text evidence="2">The sequence shown here is derived from an EMBL/GenBank/DDBJ whole genome shotgun (WGS) entry which is preliminary data.</text>
</comment>
<dbReference type="AlphaFoldDB" id="A0A3N4P453"/>
<gene>
    <name evidence="2" type="ORF">EGM88_04725</name>
</gene>
<sequence length="211" mass="23631">MSQDCNGLFFKEGTLLEYTQFDKKGKEISKNSHKTKTVSNLEGKITAVIEFTTVTDKETTVSSEYKVLCADGIIAIDMIRFFDNNQIANYSSNDFNVEMQGNLLEFPNNMESTVNLNEGAITVKVYNNDIKIVTATLNISNRKVLGKEEITTSAGSFACTKIAYDFESRIGFLKVKGSGVEWYNKDKVVVKSESYNKKGKLTGYQELTKIN</sequence>
<evidence type="ECO:0000313" key="2">
    <source>
        <dbReference type="EMBL" id="RPD98509.1"/>
    </source>
</evidence>
<feature type="domain" description="DUF3108" evidence="1">
    <location>
        <begin position="11"/>
        <end position="207"/>
    </location>
</feature>
<name>A0A3N4P453_9FLAO</name>
<dbReference type="InterPro" id="IPR049279">
    <property type="entry name" value="DUF3108-like"/>
</dbReference>
<accession>A0A3N4P453</accession>
<dbReference type="Gene3D" id="2.40.360.20">
    <property type="match status" value="1"/>
</dbReference>
<keyword evidence="3" id="KW-1185">Reference proteome</keyword>
<dbReference type="EMBL" id="RPFJ01000006">
    <property type="protein sequence ID" value="RPD98509.1"/>
    <property type="molecule type" value="Genomic_DNA"/>
</dbReference>
<reference evidence="2 3" key="1">
    <citation type="submission" date="2018-11" db="EMBL/GenBank/DDBJ databases">
        <title>Aureibaculum marinum gen. nov., sp. nov., a member of the family Flavobacteriaceae isolated from the Bohai Sea.</title>
        <authorList>
            <person name="Ji X."/>
        </authorList>
    </citation>
    <scope>NUCLEOTIDE SEQUENCE [LARGE SCALE GENOMIC DNA]</scope>
    <source>
        <strain evidence="2 3">BH-SD17</strain>
    </source>
</reference>
<organism evidence="2 3">
    <name type="scientific">Aureibaculum marinum</name>
    <dbReference type="NCBI Taxonomy" id="2487930"/>
    <lineage>
        <taxon>Bacteria</taxon>
        <taxon>Pseudomonadati</taxon>
        <taxon>Bacteroidota</taxon>
        <taxon>Flavobacteriia</taxon>
        <taxon>Flavobacteriales</taxon>
        <taxon>Flavobacteriaceae</taxon>
        <taxon>Aureibaculum</taxon>
    </lineage>
</organism>
<proteinExistence type="predicted"/>
<protein>
    <recommendedName>
        <fullName evidence="1">DUF3108 domain-containing protein</fullName>
    </recommendedName>
</protein>
<dbReference type="Pfam" id="PF21347">
    <property type="entry name" value="DUF3108_like"/>
    <property type="match status" value="1"/>
</dbReference>
<evidence type="ECO:0000259" key="1">
    <source>
        <dbReference type="Pfam" id="PF21347"/>
    </source>
</evidence>
<evidence type="ECO:0000313" key="3">
    <source>
        <dbReference type="Proteomes" id="UP000270856"/>
    </source>
</evidence>
<dbReference type="Proteomes" id="UP000270856">
    <property type="component" value="Unassembled WGS sequence"/>
</dbReference>